<comment type="subcellular location">
    <subcellularLocation>
        <location evidence="1 7">Cell membrane</location>
        <topology evidence="1 7">Multi-pass membrane protein</topology>
    </subcellularLocation>
</comment>
<comment type="similarity">
    <text evidence="7">Belongs to the binding-protein-dependent transport system permease family.</text>
</comment>
<organism evidence="10 11">
    <name type="scientific">Teichococcus vastitatis</name>
    <dbReference type="NCBI Taxonomy" id="2307076"/>
    <lineage>
        <taxon>Bacteria</taxon>
        <taxon>Pseudomonadati</taxon>
        <taxon>Pseudomonadota</taxon>
        <taxon>Alphaproteobacteria</taxon>
        <taxon>Acetobacterales</taxon>
        <taxon>Roseomonadaceae</taxon>
        <taxon>Roseomonas</taxon>
    </lineage>
</organism>
<proteinExistence type="inferred from homology"/>
<evidence type="ECO:0000256" key="1">
    <source>
        <dbReference type="ARBA" id="ARBA00004651"/>
    </source>
</evidence>
<dbReference type="Proteomes" id="UP001201985">
    <property type="component" value="Unassembled WGS sequence"/>
</dbReference>
<feature type="transmembrane region" description="Helical" evidence="7">
    <location>
        <begin position="261"/>
        <end position="283"/>
    </location>
</feature>
<evidence type="ECO:0000256" key="4">
    <source>
        <dbReference type="ARBA" id="ARBA00022692"/>
    </source>
</evidence>
<evidence type="ECO:0000259" key="9">
    <source>
        <dbReference type="PROSITE" id="PS50928"/>
    </source>
</evidence>
<name>A0ABS9W1N7_9PROT</name>
<evidence type="ECO:0000256" key="2">
    <source>
        <dbReference type="ARBA" id="ARBA00022448"/>
    </source>
</evidence>
<feature type="transmembrane region" description="Helical" evidence="7">
    <location>
        <begin position="52"/>
        <end position="69"/>
    </location>
</feature>
<evidence type="ECO:0000313" key="10">
    <source>
        <dbReference type="EMBL" id="MCI0752775.1"/>
    </source>
</evidence>
<evidence type="ECO:0000256" key="7">
    <source>
        <dbReference type="RuleBase" id="RU363032"/>
    </source>
</evidence>
<feature type="region of interest" description="Disordered" evidence="8">
    <location>
        <begin position="1"/>
        <end position="31"/>
    </location>
</feature>
<protein>
    <submittedName>
        <fullName evidence="10">ABC transporter permease</fullName>
    </submittedName>
</protein>
<feature type="domain" description="ABC transmembrane type-1" evidence="9">
    <location>
        <begin position="100"/>
        <end position="280"/>
    </location>
</feature>
<accession>A0ABS9W1N7</accession>
<feature type="transmembrane region" description="Helical" evidence="7">
    <location>
        <begin position="138"/>
        <end position="160"/>
    </location>
</feature>
<dbReference type="PANTHER" id="PTHR30151:SF0">
    <property type="entry name" value="ABC TRANSPORTER PERMEASE PROTEIN MJ0413-RELATED"/>
    <property type="match status" value="1"/>
</dbReference>
<evidence type="ECO:0000256" key="5">
    <source>
        <dbReference type="ARBA" id="ARBA00022989"/>
    </source>
</evidence>
<evidence type="ECO:0000256" key="3">
    <source>
        <dbReference type="ARBA" id="ARBA00022475"/>
    </source>
</evidence>
<gene>
    <name evidence="10" type="ORF">MON41_03220</name>
</gene>
<keyword evidence="6 7" id="KW-0472">Membrane</keyword>
<dbReference type="CDD" id="cd06261">
    <property type="entry name" value="TM_PBP2"/>
    <property type="match status" value="1"/>
</dbReference>
<evidence type="ECO:0000256" key="8">
    <source>
        <dbReference type="SAM" id="MobiDB-lite"/>
    </source>
</evidence>
<keyword evidence="3" id="KW-1003">Cell membrane</keyword>
<dbReference type="InterPro" id="IPR035906">
    <property type="entry name" value="MetI-like_sf"/>
</dbReference>
<keyword evidence="11" id="KW-1185">Reference proteome</keyword>
<sequence length="306" mass="32561">MPPDQGSPTPRRGSDPAPRPGDDSAPRRGEANARRVEALAAAARRRRRLQTLLPWIIIAATFLLWEVLVRGLQIDAFILPAPSAIAASMIQWWEPLLSNAWQTLMTTLVGFGLAIVFGLALGVAIGSSTLLYHGLYPLLIGFNSVPKVAVVPILVIWFGIGTVPAIITAFLISFFPIVVNVATGIATVEPELRDVLRALGARPVDIIRKVGLPRAMPYFFASLKIAITVAFVGSILAETVGSNSGIGQLMLSASSRFDVPLVFAGLMVTAVMGVVMYAVAVAIEERTTGWATRGQAEQNVTSLPGG</sequence>
<feature type="transmembrane region" description="Helical" evidence="7">
    <location>
        <begin position="166"/>
        <end position="188"/>
    </location>
</feature>
<keyword evidence="4 7" id="KW-0812">Transmembrane</keyword>
<dbReference type="Gene3D" id="1.10.3720.10">
    <property type="entry name" value="MetI-like"/>
    <property type="match status" value="1"/>
</dbReference>
<feature type="transmembrane region" description="Helical" evidence="7">
    <location>
        <begin position="105"/>
        <end position="126"/>
    </location>
</feature>
<dbReference type="Pfam" id="PF00528">
    <property type="entry name" value="BPD_transp_1"/>
    <property type="match status" value="1"/>
</dbReference>
<dbReference type="PANTHER" id="PTHR30151">
    <property type="entry name" value="ALKANE SULFONATE ABC TRANSPORTER-RELATED, MEMBRANE SUBUNIT"/>
    <property type="match status" value="1"/>
</dbReference>
<dbReference type="SUPFAM" id="SSF161098">
    <property type="entry name" value="MetI-like"/>
    <property type="match status" value="1"/>
</dbReference>
<reference evidence="10 11" key="1">
    <citation type="submission" date="2022-03" db="EMBL/GenBank/DDBJ databases">
        <title>Complete genome analysis of Roseomonas KG 17.1 : a prolific producer of plant growth promoters.</title>
        <authorList>
            <person name="Saadouli I."/>
            <person name="Najjari A."/>
            <person name="Mosbah A."/>
            <person name="Ouzari H.I."/>
        </authorList>
    </citation>
    <scope>NUCLEOTIDE SEQUENCE [LARGE SCALE GENOMIC DNA]</scope>
    <source>
        <strain evidence="10 11">KG17-1</strain>
    </source>
</reference>
<dbReference type="RefSeq" id="WP_120008203.1">
    <property type="nucleotide sequence ID" value="NZ_JALBUU010000004.1"/>
</dbReference>
<evidence type="ECO:0000313" key="11">
    <source>
        <dbReference type="Proteomes" id="UP001201985"/>
    </source>
</evidence>
<dbReference type="InterPro" id="IPR000515">
    <property type="entry name" value="MetI-like"/>
</dbReference>
<evidence type="ECO:0000256" key="6">
    <source>
        <dbReference type="ARBA" id="ARBA00023136"/>
    </source>
</evidence>
<dbReference type="PROSITE" id="PS50928">
    <property type="entry name" value="ABC_TM1"/>
    <property type="match status" value="1"/>
</dbReference>
<keyword evidence="5 7" id="KW-1133">Transmembrane helix</keyword>
<comment type="caution">
    <text evidence="10">The sequence shown here is derived from an EMBL/GenBank/DDBJ whole genome shotgun (WGS) entry which is preliminary data.</text>
</comment>
<feature type="transmembrane region" description="Helical" evidence="7">
    <location>
        <begin position="218"/>
        <end position="241"/>
    </location>
</feature>
<feature type="compositionally biased region" description="Basic and acidic residues" evidence="8">
    <location>
        <begin position="20"/>
        <end position="31"/>
    </location>
</feature>
<keyword evidence="2 7" id="KW-0813">Transport</keyword>
<dbReference type="EMBL" id="JALBUU010000004">
    <property type="protein sequence ID" value="MCI0752775.1"/>
    <property type="molecule type" value="Genomic_DNA"/>
</dbReference>